<keyword evidence="1" id="KW-0812">Transmembrane</keyword>
<proteinExistence type="predicted"/>
<evidence type="ECO:0000313" key="4">
    <source>
        <dbReference type="RefSeq" id="XP_033366768.1"/>
    </source>
</evidence>
<dbReference type="RefSeq" id="XP_033366768.1">
    <property type="nucleotide sequence ID" value="XM_033510877.1"/>
</dbReference>
<dbReference type="RefSeq" id="XP_033366771.1">
    <property type="nucleotide sequence ID" value="XM_033510880.1"/>
</dbReference>
<feature type="transmembrane region" description="Helical" evidence="1">
    <location>
        <begin position="143"/>
        <end position="169"/>
    </location>
</feature>
<accession>A0A6J3LMY9</accession>
<feature type="transmembrane region" description="Helical" evidence="1">
    <location>
        <begin position="175"/>
        <end position="195"/>
    </location>
</feature>
<dbReference type="GeneID" id="117243412"/>
<reference evidence="3 4" key="1">
    <citation type="submission" date="2025-04" db="UniProtKB">
        <authorList>
            <consortium name="RefSeq"/>
        </authorList>
    </citation>
    <scope>IDENTIFICATION</scope>
    <source>
        <tissue evidence="3 4">Muscle</tissue>
    </source>
</reference>
<evidence type="ECO:0000256" key="1">
    <source>
        <dbReference type="SAM" id="Phobius"/>
    </source>
</evidence>
<keyword evidence="2" id="KW-1185">Reference proteome</keyword>
<evidence type="ECO:0000313" key="3">
    <source>
        <dbReference type="RefSeq" id="XP_033366767.1"/>
    </source>
</evidence>
<evidence type="ECO:0000313" key="5">
    <source>
        <dbReference type="RefSeq" id="XP_033366769.1"/>
    </source>
</evidence>
<dbReference type="Proteomes" id="UP000504631">
    <property type="component" value="Unplaced"/>
</dbReference>
<evidence type="ECO:0000313" key="6">
    <source>
        <dbReference type="RefSeq" id="XP_033366771.1"/>
    </source>
</evidence>
<gene>
    <name evidence="3 4 5 6" type="primary">LOC117243412</name>
</gene>
<dbReference type="RefSeq" id="XP_033366769.1">
    <property type="nucleotide sequence ID" value="XM_033510878.1"/>
</dbReference>
<dbReference type="RefSeq" id="XP_033366767.1">
    <property type="nucleotide sequence ID" value="XM_033510876.1"/>
</dbReference>
<sequence>MTKVSGMIETEDAVGKPTLVRRMSNMLKDGSNSGPPMLFRHASMQKIRHCCQNLNLFPYLLYSFGNSKSHPVARKVHHCLGQFLQLITARIFFLYRSFRQSLLRGIRSKEFEVAEPPKSVEFCKLTPRFRMTRLQKRKQDSCLFLTLAVYFAPLLLVFQLIGLASAMVFEKYTPGFIFLFFALLFLGCISLKILFHESAEESRKSVKIKMQ</sequence>
<name>A0A6J3LMY9_9HYME</name>
<organism evidence="2 3">
    <name type="scientific">Bombus vosnesenskii</name>
    <dbReference type="NCBI Taxonomy" id="207650"/>
    <lineage>
        <taxon>Eukaryota</taxon>
        <taxon>Metazoa</taxon>
        <taxon>Ecdysozoa</taxon>
        <taxon>Arthropoda</taxon>
        <taxon>Hexapoda</taxon>
        <taxon>Insecta</taxon>
        <taxon>Pterygota</taxon>
        <taxon>Neoptera</taxon>
        <taxon>Endopterygota</taxon>
        <taxon>Hymenoptera</taxon>
        <taxon>Apocrita</taxon>
        <taxon>Aculeata</taxon>
        <taxon>Apoidea</taxon>
        <taxon>Anthophila</taxon>
        <taxon>Apidae</taxon>
        <taxon>Bombus</taxon>
        <taxon>Pyrobombus</taxon>
    </lineage>
</organism>
<protein>
    <submittedName>
        <fullName evidence="3 4">Uncharacterized protein LOC117243412</fullName>
    </submittedName>
</protein>
<keyword evidence="1" id="KW-0472">Membrane</keyword>
<dbReference type="AlphaFoldDB" id="A0A6J3LMY9"/>
<evidence type="ECO:0000313" key="2">
    <source>
        <dbReference type="Proteomes" id="UP000504631"/>
    </source>
</evidence>
<dbReference type="KEGG" id="bvk:117243412"/>
<keyword evidence="1" id="KW-1133">Transmembrane helix</keyword>